<feature type="region of interest" description="Disordered" evidence="1">
    <location>
        <begin position="417"/>
        <end position="445"/>
    </location>
</feature>
<name>A0A5C6ESW1_9BACT</name>
<accession>A0A5C6ESW1</accession>
<feature type="compositionally biased region" description="Acidic residues" evidence="1">
    <location>
        <begin position="206"/>
        <end position="215"/>
    </location>
</feature>
<proteinExistence type="predicted"/>
<dbReference type="InterPro" id="IPR002105">
    <property type="entry name" value="Dockerin_1_rpt"/>
</dbReference>
<evidence type="ECO:0000313" key="2">
    <source>
        <dbReference type="EMBL" id="TWU51410.1"/>
    </source>
</evidence>
<evidence type="ECO:0000313" key="3">
    <source>
        <dbReference type="Proteomes" id="UP000317977"/>
    </source>
</evidence>
<evidence type="ECO:0008006" key="4">
    <source>
        <dbReference type="Google" id="ProtNLM"/>
    </source>
</evidence>
<dbReference type="EMBL" id="SJPX01000003">
    <property type="protein sequence ID" value="TWU51410.1"/>
    <property type="molecule type" value="Genomic_DNA"/>
</dbReference>
<dbReference type="AlphaFoldDB" id="A0A5C6ESW1"/>
<organism evidence="2 3">
    <name type="scientific">Rubripirellula reticaptiva</name>
    <dbReference type="NCBI Taxonomy" id="2528013"/>
    <lineage>
        <taxon>Bacteria</taxon>
        <taxon>Pseudomonadati</taxon>
        <taxon>Planctomycetota</taxon>
        <taxon>Planctomycetia</taxon>
        <taxon>Pirellulales</taxon>
        <taxon>Pirellulaceae</taxon>
        <taxon>Rubripirellula</taxon>
    </lineage>
</organism>
<dbReference type="OrthoDB" id="292801at2"/>
<reference evidence="2 3" key="1">
    <citation type="submission" date="2019-02" db="EMBL/GenBank/DDBJ databases">
        <title>Deep-cultivation of Planctomycetes and their phenomic and genomic characterization uncovers novel biology.</title>
        <authorList>
            <person name="Wiegand S."/>
            <person name="Jogler M."/>
            <person name="Boedeker C."/>
            <person name="Pinto D."/>
            <person name="Vollmers J."/>
            <person name="Rivas-Marin E."/>
            <person name="Kohn T."/>
            <person name="Peeters S.H."/>
            <person name="Heuer A."/>
            <person name="Rast P."/>
            <person name="Oberbeckmann S."/>
            <person name="Bunk B."/>
            <person name="Jeske O."/>
            <person name="Meyerdierks A."/>
            <person name="Storesund J.E."/>
            <person name="Kallscheuer N."/>
            <person name="Luecker S."/>
            <person name="Lage O.M."/>
            <person name="Pohl T."/>
            <person name="Merkel B.J."/>
            <person name="Hornburger P."/>
            <person name="Mueller R.-W."/>
            <person name="Bruemmer F."/>
            <person name="Labrenz M."/>
            <person name="Spormann A.M."/>
            <person name="Op Den Camp H."/>
            <person name="Overmann J."/>
            <person name="Amann R."/>
            <person name="Jetten M.S.M."/>
            <person name="Mascher T."/>
            <person name="Medema M.H."/>
            <person name="Devos D.P."/>
            <person name="Kaster A.-K."/>
            <person name="Ovreas L."/>
            <person name="Rohde M."/>
            <person name="Galperin M.Y."/>
            <person name="Jogler C."/>
        </authorList>
    </citation>
    <scope>NUCLEOTIDE SEQUENCE [LARGE SCALE GENOMIC DNA]</scope>
    <source>
        <strain evidence="2 3">Poly59</strain>
    </source>
</reference>
<gene>
    <name evidence="2" type="ORF">Poly59_30020</name>
</gene>
<feature type="compositionally biased region" description="Basic and acidic residues" evidence="1">
    <location>
        <begin position="421"/>
        <end position="445"/>
    </location>
</feature>
<evidence type="ECO:0000256" key="1">
    <source>
        <dbReference type="SAM" id="MobiDB-lite"/>
    </source>
</evidence>
<feature type="compositionally biased region" description="Acidic residues" evidence="1">
    <location>
        <begin position="226"/>
        <end position="235"/>
    </location>
</feature>
<keyword evidence="3" id="KW-1185">Reference proteome</keyword>
<dbReference type="GO" id="GO:0004553">
    <property type="term" value="F:hydrolase activity, hydrolyzing O-glycosyl compounds"/>
    <property type="evidence" value="ECO:0007669"/>
    <property type="project" value="InterPro"/>
</dbReference>
<sequence>MSHARNRKSIRRGRSLRMESLECRNLLAGDGFHNFLDPADVNNDDAVSALDALTIINSLNRNAVFGEEVVSHSDSYWDVNDDGYASAVDALMVINQLGSDSVNPGGELEAKMLGVAGERVKVEFENEGQGRKLEVKIQNASPLTAYEISVEGVSLGSVSTDANGRGRIEFGESSLSGQQLPAVVAGGTVTVSGIGTSVFLSNGEPQDQDDADDGNGIENSQKGIDDRDDDATGDFDDGRNDVDDSDANGSGNVNAVDDLNDGVRDVDDIGVGDLEDGVNDEKGFDDVDGVRDDGVHLADDGINDDQVPSNGPVVAGSQYGKWRTILSGVGTGTVEFERDNRESDFEVKASGLAANASLAVSIDGTVVGQLRTNSRGQGKLEFEVGDDDGRPFPASFPSIAAGSTIRIGSSLTGTFALVSSGHDRDSDDDRDESRDHDGRDHDDDD</sequence>
<comment type="caution">
    <text evidence="2">The sequence shown here is derived from an EMBL/GenBank/DDBJ whole genome shotgun (WGS) entry which is preliminary data.</text>
</comment>
<feature type="compositionally biased region" description="Acidic residues" evidence="1">
    <location>
        <begin position="268"/>
        <end position="278"/>
    </location>
</feature>
<dbReference type="Proteomes" id="UP000317977">
    <property type="component" value="Unassembled WGS sequence"/>
</dbReference>
<protein>
    <recommendedName>
        <fullName evidence="4">Dockerin type I repeat protein</fullName>
    </recommendedName>
</protein>
<dbReference type="GO" id="GO:0000272">
    <property type="term" value="P:polysaccharide catabolic process"/>
    <property type="evidence" value="ECO:0007669"/>
    <property type="project" value="InterPro"/>
</dbReference>
<feature type="region of interest" description="Disordered" evidence="1">
    <location>
        <begin position="198"/>
        <end position="289"/>
    </location>
</feature>
<dbReference type="SUPFAM" id="SSF63446">
    <property type="entry name" value="Type I dockerin domain"/>
    <property type="match status" value="1"/>
</dbReference>
<feature type="compositionally biased region" description="Basic and acidic residues" evidence="1">
    <location>
        <begin position="279"/>
        <end position="289"/>
    </location>
</feature>
<dbReference type="InterPro" id="IPR036439">
    <property type="entry name" value="Dockerin_dom_sf"/>
</dbReference>
<dbReference type="Pfam" id="PF00404">
    <property type="entry name" value="Dockerin_1"/>
    <property type="match status" value="1"/>
</dbReference>
<dbReference type="RefSeq" id="WP_146534775.1">
    <property type="nucleotide sequence ID" value="NZ_SJPX01000003.1"/>
</dbReference>